<accession>A0AA47N962</accession>
<comment type="caution">
    <text evidence="3">The sequence shown here is derived from an EMBL/GenBank/DDBJ whole genome shotgun (WGS) entry which is preliminary data.</text>
</comment>
<feature type="region of interest" description="Disordered" evidence="1">
    <location>
        <begin position="42"/>
        <end position="63"/>
    </location>
</feature>
<dbReference type="AlphaFoldDB" id="A0AA47N962"/>
<dbReference type="Proteomes" id="UP001174136">
    <property type="component" value="Unassembled WGS sequence"/>
</dbReference>
<evidence type="ECO:0000313" key="4">
    <source>
        <dbReference type="Proteomes" id="UP001174136"/>
    </source>
</evidence>
<dbReference type="Gene3D" id="4.10.60.10">
    <property type="entry name" value="Zinc finger, CCHC-type"/>
    <property type="match status" value="1"/>
</dbReference>
<organism evidence="3 4">
    <name type="scientific">Merluccius polli</name>
    <name type="common">Benguela hake</name>
    <name type="synonym">Merluccius cadenati</name>
    <dbReference type="NCBI Taxonomy" id="89951"/>
    <lineage>
        <taxon>Eukaryota</taxon>
        <taxon>Metazoa</taxon>
        <taxon>Chordata</taxon>
        <taxon>Craniata</taxon>
        <taxon>Vertebrata</taxon>
        <taxon>Euteleostomi</taxon>
        <taxon>Actinopterygii</taxon>
        <taxon>Neopterygii</taxon>
        <taxon>Teleostei</taxon>
        <taxon>Neoteleostei</taxon>
        <taxon>Acanthomorphata</taxon>
        <taxon>Zeiogadaria</taxon>
        <taxon>Gadariae</taxon>
        <taxon>Gadiformes</taxon>
        <taxon>Gadoidei</taxon>
        <taxon>Merlucciidae</taxon>
        <taxon>Merluccius</taxon>
    </lineage>
</organism>
<evidence type="ECO:0000256" key="1">
    <source>
        <dbReference type="SAM" id="MobiDB-lite"/>
    </source>
</evidence>
<dbReference type="EMBL" id="JAOPHQ010000597">
    <property type="protein sequence ID" value="KAK0153975.1"/>
    <property type="molecule type" value="Genomic_DNA"/>
</dbReference>
<feature type="compositionally biased region" description="Low complexity" evidence="1">
    <location>
        <begin position="46"/>
        <end position="62"/>
    </location>
</feature>
<evidence type="ECO:0000313" key="3">
    <source>
        <dbReference type="EMBL" id="KAK0153975.1"/>
    </source>
</evidence>
<name>A0AA47N962_MERPO</name>
<proteinExistence type="predicted"/>
<dbReference type="InterPro" id="IPR001878">
    <property type="entry name" value="Znf_CCHC"/>
</dbReference>
<dbReference type="SUPFAM" id="SSF57756">
    <property type="entry name" value="Retrovirus zinc finger-like domains"/>
    <property type="match status" value="1"/>
</dbReference>
<dbReference type="Pfam" id="PF00098">
    <property type="entry name" value="zf-CCHC"/>
    <property type="match status" value="1"/>
</dbReference>
<dbReference type="InterPro" id="IPR036875">
    <property type="entry name" value="Znf_CCHC_sf"/>
</dbReference>
<feature type="domain" description="CCHC-type" evidence="2">
    <location>
        <begin position="66"/>
        <end position="80"/>
    </location>
</feature>
<dbReference type="GO" id="GO:0008270">
    <property type="term" value="F:zinc ion binding"/>
    <property type="evidence" value="ECO:0007669"/>
    <property type="project" value="InterPro"/>
</dbReference>
<evidence type="ECO:0000259" key="2">
    <source>
        <dbReference type="Pfam" id="PF00098"/>
    </source>
</evidence>
<gene>
    <name evidence="3" type="ORF">N1851_003942</name>
</gene>
<reference evidence="3" key="1">
    <citation type="journal article" date="2023" name="Front. Mar. Sci.">
        <title>A new Merluccius polli reference genome to investigate the effects of global change in West African waters.</title>
        <authorList>
            <person name="Mateo J.L."/>
            <person name="Blanco-Fernandez C."/>
            <person name="Garcia-Vazquez E."/>
            <person name="Machado-Schiaffino G."/>
        </authorList>
    </citation>
    <scope>NUCLEOTIDE SEQUENCE</scope>
    <source>
        <strain evidence="3">C29</strain>
        <tissue evidence="3">Fin</tissue>
    </source>
</reference>
<dbReference type="GO" id="GO:0003676">
    <property type="term" value="F:nucleic acid binding"/>
    <property type="evidence" value="ECO:0007669"/>
    <property type="project" value="InterPro"/>
</dbReference>
<keyword evidence="4" id="KW-1185">Reference proteome</keyword>
<sequence>MYINEQRTTTLEKAAVLADEYVLTHKVSMRDYKPRKNEFVKRVNLPSESSSPRPPDSSQNPSAEVKCNYCKKPGHIVADCLALKKEMLRVLG</sequence>
<protein>
    <recommendedName>
        <fullName evidence="2">CCHC-type domain-containing protein</fullName>
    </recommendedName>
</protein>